<gene>
    <name evidence="14" type="ORF">BD821_102143</name>
</gene>
<sequence length="456" mass="49736">MNKNNDDLLTGDLKSNLLRMSIPTMLGFMLQSVYDIVDIIWIGRISSSAVAGVTLFSTIFWMVDILNEIIGTSSISLISQGYGAKDQKKTSLAIEQTLVFKALVAVIAAIIMLLTIKPLLNIFSKDTVVIQSALSYGHIRIFFLPIMFSSYTVNTALRCLGDAKTPMKIMFVSSILNVILDPILMFETIPGTSIPGFNLGVLGAGIATVISTVVAFIIGFYILTSGRGKIKIKIKNLFKLDFAVDKKLLTIGLPSGMEMLFRQFSGMITIYFVSDYGTNALAAVGIGNKLFNFAFMPLLGFAIGSSSIVGQCLGAENISRAKETVKYSTIINVSLMCLITLVAFLFPSFIMKAFIKDPDVVAIGIPMIKIMTPALIASGVSMGLGSVFSGSGHNTPFMVSSLISRWGVQIPLIAIMVRVLNLPINYIWSTFLIANIVEVIVVYIFYKKGTWEHKRV</sequence>
<evidence type="ECO:0000256" key="7">
    <source>
        <dbReference type="ARBA" id="ARBA00022475"/>
    </source>
</evidence>
<dbReference type="EMBL" id="PTIS01000002">
    <property type="protein sequence ID" value="PPK49228.1"/>
    <property type="molecule type" value="Genomic_DNA"/>
</dbReference>
<keyword evidence="11 13" id="KW-0472">Membrane</keyword>
<comment type="caution">
    <text evidence="14">The sequence shown here is derived from an EMBL/GenBank/DDBJ whole genome shotgun (WGS) entry which is preliminary data.</text>
</comment>
<evidence type="ECO:0000256" key="13">
    <source>
        <dbReference type="SAM" id="Phobius"/>
    </source>
</evidence>
<dbReference type="NCBIfam" id="TIGR00797">
    <property type="entry name" value="matE"/>
    <property type="match status" value="1"/>
</dbReference>
<dbReference type="Proteomes" id="UP000239863">
    <property type="component" value="Unassembled WGS sequence"/>
</dbReference>
<dbReference type="PANTHER" id="PTHR43298:SF2">
    <property type="entry name" value="FMN_FAD EXPORTER YEEO-RELATED"/>
    <property type="match status" value="1"/>
</dbReference>
<feature type="transmembrane region" description="Helical" evidence="13">
    <location>
        <begin position="98"/>
        <end position="116"/>
    </location>
</feature>
<feature type="transmembrane region" description="Helical" evidence="13">
    <location>
        <begin position="426"/>
        <end position="446"/>
    </location>
</feature>
<keyword evidence="7" id="KW-1003">Cell membrane</keyword>
<keyword evidence="5" id="KW-0813">Transport</keyword>
<evidence type="ECO:0000256" key="9">
    <source>
        <dbReference type="ARBA" id="ARBA00022989"/>
    </source>
</evidence>
<dbReference type="PIRSF" id="PIRSF006603">
    <property type="entry name" value="DinF"/>
    <property type="match status" value="1"/>
</dbReference>
<feature type="transmembrane region" description="Helical" evidence="13">
    <location>
        <begin position="268"/>
        <end position="287"/>
    </location>
</feature>
<dbReference type="GO" id="GO:0042910">
    <property type="term" value="F:xenobiotic transmembrane transporter activity"/>
    <property type="evidence" value="ECO:0007669"/>
    <property type="project" value="InterPro"/>
</dbReference>
<keyword evidence="9 13" id="KW-1133">Transmembrane helix</keyword>
<feature type="transmembrane region" description="Helical" evidence="13">
    <location>
        <begin position="136"/>
        <end position="157"/>
    </location>
</feature>
<evidence type="ECO:0000256" key="3">
    <source>
        <dbReference type="ARBA" id="ARBA00010199"/>
    </source>
</evidence>
<evidence type="ECO:0000256" key="12">
    <source>
        <dbReference type="ARBA" id="ARBA00031636"/>
    </source>
</evidence>
<dbReference type="GO" id="GO:0006811">
    <property type="term" value="P:monoatomic ion transport"/>
    <property type="evidence" value="ECO:0007669"/>
    <property type="project" value="UniProtKB-KW"/>
</dbReference>
<dbReference type="CDD" id="cd13137">
    <property type="entry name" value="MATE_NorM_like"/>
    <property type="match status" value="1"/>
</dbReference>
<dbReference type="Pfam" id="PF01554">
    <property type="entry name" value="MatE"/>
    <property type="match status" value="2"/>
</dbReference>
<evidence type="ECO:0000256" key="10">
    <source>
        <dbReference type="ARBA" id="ARBA00023065"/>
    </source>
</evidence>
<keyword evidence="6" id="KW-0050">Antiport</keyword>
<dbReference type="InterPro" id="IPR048279">
    <property type="entry name" value="MdtK-like"/>
</dbReference>
<evidence type="ECO:0000256" key="11">
    <source>
        <dbReference type="ARBA" id="ARBA00023136"/>
    </source>
</evidence>
<evidence type="ECO:0000256" key="2">
    <source>
        <dbReference type="ARBA" id="ARBA00004651"/>
    </source>
</evidence>
<dbReference type="STRING" id="37659.GCA_000703125_01738"/>
<evidence type="ECO:0000256" key="8">
    <source>
        <dbReference type="ARBA" id="ARBA00022692"/>
    </source>
</evidence>
<evidence type="ECO:0000256" key="6">
    <source>
        <dbReference type="ARBA" id="ARBA00022449"/>
    </source>
</evidence>
<feature type="transmembrane region" description="Helical" evidence="13">
    <location>
        <begin position="201"/>
        <end position="223"/>
    </location>
</feature>
<dbReference type="InterPro" id="IPR002528">
    <property type="entry name" value="MATE_fam"/>
</dbReference>
<comment type="function">
    <text evidence="1">Multidrug efflux pump.</text>
</comment>
<feature type="transmembrane region" description="Helical" evidence="13">
    <location>
        <begin position="402"/>
        <end position="420"/>
    </location>
</feature>
<keyword evidence="10" id="KW-0406">Ion transport</keyword>
<organism evidence="14 15">
    <name type="scientific">Clostridium algidicarnis DSM 15099</name>
    <dbReference type="NCBI Taxonomy" id="1121295"/>
    <lineage>
        <taxon>Bacteria</taxon>
        <taxon>Bacillati</taxon>
        <taxon>Bacillota</taxon>
        <taxon>Clostridia</taxon>
        <taxon>Eubacteriales</taxon>
        <taxon>Clostridiaceae</taxon>
        <taxon>Clostridium</taxon>
    </lineage>
</organism>
<protein>
    <recommendedName>
        <fullName evidence="4">Probable multidrug resistance protein NorM</fullName>
    </recommendedName>
    <alternativeName>
        <fullName evidence="12">Multidrug-efflux transporter</fullName>
    </alternativeName>
</protein>
<evidence type="ECO:0000313" key="15">
    <source>
        <dbReference type="Proteomes" id="UP000239863"/>
    </source>
</evidence>
<dbReference type="GO" id="GO:0015297">
    <property type="term" value="F:antiporter activity"/>
    <property type="evidence" value="ECO:0007669"/>
    <property type="project" value="UniProtKB-KW"/>
</dbReference>
<dbReference type="GO" id="GO:0005886">
    <property type="term" value="C:plasma membrane"/>
    <property type="evidence" value="ECO:0007669"/>
    <property type="project" value="UniProtKB-SubCell"/>
</dbReference>
<evidence type="ECO:0000256" key="1">
    <source>
        <dbReference type="ARBA" id="ARBA00003408"/>
    </source>
</evidence>
<feature type="transmembrane region" description="Helical" evidence="13">
    <location>
        <begin position="169"/>
        <end position="189"/>
    </location>
</feature>
<evidence type="ECO:0000313" key="14">
    <source>
        <dbReference type="EMBL" id="PPK49228.1"/>
    </source>
</evidence>
<comment type="subcellular location">
    <subcellularLocation>
        <location evidence="2">Cell membrane</location>
        <topology evidence="2">Multi-pass membrane protein</topology>
    </subcellularLocation>
</comment>
<comment type="similarity">
    <text evidence="3">Belongs to the multi antimicrobial extrusion (MATE) (TC 2.A.66.1) family.</text>
</comment>
<name>A0A2S6G010_9CLOT</name>
<evidence type="ECO:0000256" key="5">
    <source>
        <dbReference type="ARBA" id="ARBA00022448"/>
    </source>
</evidence>
<feature type="transmembrane region" description="Helical" evidence="13">
    <location>
        <begin position="370"/>
        <end position="390"/>
    </location>
</feature>
<dbReference type="PANTHER" id="PTHR43298">
    <property type="entry name" value="MULTIDRUG RESISTANCE PROTEIN NORM-RELATED"/>
    <property type="match status" value="1"/>
</dbReference>
<dbReference type="RefSeq" id="WP_207655261.1">
    <property type="nucleotide sequence ID" value="NZ_PTIS01000002.1"/>
</dbReference>
<feature type="transmembrane region" description="Helical" evidence="13">
    <location>
        <begin position="327"/>
        <end position="350"/>
    </location>
</feature>
<proteinExistence type="inferred from homology"/>
<keyword evidence="8 13" id="KW-0812">Transmembrane</keyword>
<reference evidence="14 15" key="1">
    <citation type="submission" date="2018-02" db="EMBL/GenBank/DDBJ databases">
        <title>Genomic Encyclopedia of Archaeal and Bacterial Type Strains, Phase II (KMG-II): from individual species to whole genera.</title>
        <authorList>
            <person name="Goeker M."/>
        </authorList>
    </citation>
    <scope>NUCLEOTIDE SEQUENCE [LARGE SCALE GENOMIC DNA]</scope>
    <source>
        <strain evidence="14 15">DSM 15099</strain>
    </source>
</reference>
<dbReference type="AlphaFoldDB" id="A0A2S6G010"/>
<accession>A0A2S6G010</accession>
<evidence type="ECO:0000256" key="4">
    <source>
        <dbReference type="ARBA" id="ARBA00020268"/>
    </source>
</evidence>
<dbReference type="InterPro" id="IPR050222">
    <property type="entry name" value="MATE_MdtK"/>
</dbReference>
<feature type="transmembrane region" description="Helical" evidence="13">
    <location>
        <begin position="39"/>
        <end position="63"/>
    </location>
</feature>
<feature type="transmembrane region" description="Helical" evidence="13">
    <location>
        <begin position="293"/>
        <end position="315"/>
    </location>
</feature>